<dbReference type="EMBL" id="LUAW01000038">
    <property type="protein sequence ID" value="KYQ70925.1"/>
    <property type="molecule type" value="Genomic_DNA"/>
</dbReference>
<feature type="signal peptide" evidence="1">
    <location>
        <begin position="1"/>
        <end position="26"/>
    </location>
</feature>
<feature type="chain" id="PRO_5007592036" evidence="1">
    <location>
        <begin position="27"/>
        <end position="110"/>
    </location>
</feature>
<dbReference type="RefSeq" id="WP_067671088.1">
    <property type="nucleotide sequence ID" value="NZ_CBCSIK010000010.1"/>
</dbReference>
<protein>
    <submittedName>
        <fullName evidence="2">Uncharacterized protein</fullName>
    </submittedName>
</protein>
<reference evidence="2 3" key="1">
    <citation type="submission" date="2016-03" db="EMBL/GenBank/DDBJ databases">
        <title>Acinetobacter genomospecies 28 strain ANC 4149.</title>
        <authorList>
            <person name="Radolfova-Krizova L."/>
            <person name="Nemec A."/>
        </authorList>
    </citation>
    <scope>NUCLEOTIDE SEQUENCE [LARGE SCALE GENOMIC DNA]</scope>
    <source>
        <strain evidence="2 3">ANC 4149</strain>
    </source>
</reference>
<evidence type="ECO:0000256" key="1">
    <source>
        <dbReference type="SAM" id="SignalP"/>
    </source>
</evidence>
<comment type="caution">
    <text evidence="2">The sequence shown here is derived from an EMBL/GenBank/DDBJ whole genome shotgun (WGS) entry which is preliminary data.</text>
</comment>
<dbReference type="Proteomes" id="UP000076276">
    <property type="component" value="Unassembled WGS sequence"/>
</dbReference>
<keyword evidence="3" id="KW-1185">Reference proteome</keyword>
<keyword evidence="1" id="KW-0732">Signal</keyword>
<sequence length="110" mass="12524">MKILTQYKTIGLMLVALFFSLNPAYASSSESWKKNNQNLKTACFKASQLKSPKIASDIMLFDDRVGYSAVVLEGHYPQAHMKNRLGRELCLWHRAKQKAFITEADSLIKK</sequence>
<name>A0A151XYU6_9GAMM</name>
<dbReference type="AlphaFoldDB" id="A0A151XYU6"/>
<evidence type="ECO:0000313" key="2">
    <source>
        <dbReference type="EMBL" id="KYQ70925.1"/>
    </source>
</evidence>
<gene>
    <name evidence="2" type="ORF">AZH43_16725</name>
</gene>
<evidence type="ECO:0000313" key="3">
    <source>
        <dbReference type="Proteomes" id="UP000076276"/>
    </source>
</evidence>
<proteinExistence type="predicted"/>
<dbReference type="OrthoDB" id="8720220at2"/>
<accession>A0A151XYU6</accession>
<organism evidence="2 3">
    <name type="scientific">Acinetobacter pragensis</name>
    <dbReference type="NCBI Taxonomy" id="1806892"/>
    <lineage>
        <taxon>Bacteria</taxon>
        <taxon>Pseudomonadati</taxon>
        <taxon>Pseudomonadota</taxon>
        <taxon>Gammaproteobacteria</taxon>
        <taxon>Moraxellales</taxon>
        <taxon>Moraxellaceae</taxon>
        <taxon>Acinetobacter</taxon>
    </lineage>
</organism>